<evidence type="ECO:0000313" key="5">
    <source>
        <dbReference type="Proteomes" id="UP001305779"/>
    </source>
</evidence>
<proteinExistence type="inferred from homology"/>
<evidence type="ECO:0000256" key="1">
    <source>
        <dbReference type="ARBA" id="ARBA00023002"/>
    </source>
</evidence>
<organism evidence="4 5">
    <name type="scientific">Zasmidium cellare</name>
    <name type="common">Wine cellar mold</name>
    <name type="synonym">Racodium cellare</name>
    <dbReference type="NCBI Taxonomy" id="395010"/>
    <lineage>
        <taxon>Eukaryota</taxon>
        <taxon>Fungi</taxon>
        <taxon>Dikarya</taxon>
        <taxon>Ascomycota</taxon>
        <taxon>Pezizomycotina</taxon>
        <taxon>Dothideomycetes</taxon>
        <taxon>Dothideomycetidae</taxon>
        <taxon>Mycosphaerellales</taxon>
        <taxon>Mycosphaerellaceae</taxon>
        <taxon>Zasmidium</taxon>
    </lineage>
</organism>
<evidence type="ECO:0000259" key="3">
    <source>
        <dbReference type="Pfam" id="PF01370"/>
    </source>
</evidence>
<gene>
    <name evidence="4" type="ORF">PRZ48_014768</name>
</gene>
<evidence type="ECO:0000313" key="4">
    <source>
        <dbReference type="EMBL" id="KAK4494470.1"/>
    </source>
</evidence>
<keyword evidence="5" id="KW-1185">Reference proteome</keyword>
<evidence type="ECO:0000256" key="2">
    <source>
        <dbReference type="ARBA" id="ARBA00023445"/>
    </source>
</evidence>
<dbReference type="InterPro" id="IPR036291">
    <property type="entry name" value="NAD(P)-bd_dom_sf"/>
</dbReference>
<name>A0ABR0DZN7_ZASCE</name>
<sequence>MKKTGLRLEPGSLILVTGANGYIGSTIVDVLLEEGYRVRGTVRNDKPWLQNFFDEKHGANKFELAIIPDLSVQAEFGKALQGVDGVVHVASDLTLDTDAEKVIQGTIDHTLAVIKSAAKVSSIKSLVLTSSSTACLMPQPGVKGIVIDEGWSKRTEKSKAAMTDLLNTDTWNDASVAAARNPNTPKQVLPYTIYAASKTEGERALWKYVKENPVNFAVNTVLPAANYGKILQPQIHGSTMGWVRRLLHGDDAALHITPPQWFVSVTDCAKLHIAALLDSSINHERIFAFAEPIKWTKTIQIIRELQPQNVKIPKPPVGEGDDLSEILPRGRAEGILRGFWGLRGWTGVRESIRDGVGDLL</sequence>
<dbReference type="EMBL" id="JAXOVC010000014">
    <property type="protein sequence ID" value="KAK4494470.1"/>
    <property type="molecule type" value="Genomic_DNA"/>
</dbReference>
<protein>
    <recommendedName>
        <fullName evidence="3">NAD-dependent epimerase/dehydratase domain-containing protein</fullName>
    </recommendedName>
</protein>
<comment type="caution">
    <text evidence="4">The sequence shown here is derived from an EMBL/GenBank/DDBJ whole genome shotgun (WGS) entry which is preliminary data.</text>
</comment>
<reference evidence="4 5" key="1">
    <citation type="journal article" date="2023" name="G3 (Bethesda)">
        <title>A chromosome-level genome assembly of Zasmidium syzygii isolated from banana leaves.</title>
        <authorList>
            <person name="van Westerhoven A.C."/>
            <person name="Mehrabi R."/>
            <person name="Talebi R."/>
            <person name="Steentjes M.B.F."/>
            <person name="Corcolon B."/>
            <person name="Chong P.A."/>
            <person name="Kema G.H.J."/>
            <person name="Seidl M.F."/>
        </authorList>
    </citation>
    <scope>NUCLEOTIDE SEQUENCE [LARGE SCALE GENOMIC DNA]</scope>
    <source>
        <strain evidence="4 5">P124</strain>
    </source>
</reference>
<dbReference type="Gene3D" id="3.40.50.720">
    <property type="entry name" value="NAD(P)-binding Rossmann-like Domain"/>
    <property type="match status" value="1"/>
</dbReference>
<dbReference type="Proteomes" id="UP001305779">
    <property type="component" value="Unassembled WGS sequence"/>
</dbReference>
<dbReference type="InterPro" id="IPR001509">
    <property type="entry name" value="Epimerase_deHydtase"/>
</dbReference>
<dbReference type="InterPro" id="IPR050425">
    <property type="entry name" value="NAD(P)_dehydrat-like"/>
</dbReference>
<accession>A0ABR0DZN7</accession>
<dbReference type="SUPFAM" id="SSF51735">
    <property type="entry name" value="NAD(P)-binding Rossmann-fold domains"/>
    <property type="match status" value="1"/>
</dbReference>
<comment type="similarity">
    <text evidence="2">Belongs to the NAD(P)-dependent epimerase/dehydratase family. Dihydroflavonol-4-reductase subfamily.</text>
</comment>
<feature type="domain" description="NAD-dependent epimerase/dehydratase" evidence="3">
    <location>
        <begin position="14"/>
        <end position="133"/>
    </location>
</feature>
<dbReference type="PANTHER" id="PTHR10366:SF562">
    <property type="entry name" value="ALDEHYDE REDUCTASE II (AFU_ORTHOLOGUE AFUA_1G11360)"/>
    <property type="match status" value="1"/>
</dbReference>
<dbReference type="PANTHER" id="PTHR10366">
    <property type="entry name" value="NAD DEPENDENT EPIMERASE/DEHYDRATASE"/>
    <property type="match status" value="1"/>
</dbReference>
<dbReference type="Pfam" id="PF01370">
    <property type="entry name" value="Epimerase"/>
    <property type="match status" value="1"/>
</dbReference>
<keyword evidence="1" id="KW-0560">Oxidoreductase</keyword>